<dbReference type="PANTHER" id="PTHR28309">
    <property type="entry name" value="REQUIRED FOR EXCISION 1-B DOMAIN-CONTAINING PROTEIN"/>
    <property type="match status" value="1"/>
</dbReference>
<name>A0A023GAJ7_AMBTT</name>
<organism evidence="2">
    <name type="scientific">Amblyomma triste</name>
    <name type="common">Neotropical tick</name>
    <dbReference type="NCBI Taxonomy" id="251400"/>
    <lineage>
        <taxon>Eukaryota</taxon>
        <taxon>Metazoa</taxon>
        <taxon>Ecdysozoa</taxon>
        <taxon>Arthropoda</taxon>
        <taxon>Chelicerata</taxon>
        <taxon>Arachnida</taxon>
        <taxon>Acari</taxon>
        <taxon>Parasitiformes</taxon>
        <taxon>Ixodida</taxon>
        <taxon>Ixodoidea</taxon>
        <taxon>Ixodidae</taxon>
        <taxon>Amblyomminae</taxon>
        <taxon>Amblyomma</taxon>
    </lineage>
</organism>
<sequence length="179" mass="20589">TADHADCPSPFTAPVALEQLTEATPALKMVDSSTDVFSLLKKICSLQEERAYTYRLFEEGHKIYLATAPNYDFPTFRELVREVTQEFKRISDGMMDIERRLRLESNSAHLANYVRALQEEEKIKLELTAKLQLAKQDLLDNPEEYKNQAEVASMKARLNGVVERINENLMELKYEMNGL</sequence>
<evidence type="ECO:0000313" key="2">
    <source>
        <dbReference type="EMBL" id="JAC29705.1"/>
    </source>
</evidence>
<proteinExistence type="evidence at transcript level"/>
<feature type="coiled-coil region" evidence="1">
    <location>
        <begin position="117"/>
        <end position="175"/>
    </location>
</feature>
<dbReference type="InterPro" id="IPR039491">
    <property type="entry name" value="REX1-B"/>
</dbReference>
<evidence type="ECO:0000256" key="1">
    <source>
        <dbReference type="SAM" id="Coils"/>
    </source>
</evidence>
<keyword evidence="1" id="KW-0175">Coiled coil</keyword>
<dbReference type="Pfam" id="PF14966">
    <property type="entry name" value="DNA_repr_REX1B"/>
    <property type="match status" value="1"/>
</dbReference>
<protein>
    <submittedName>
        <fullName evidence="2">Putative secreted salivary gland peptide ixodes scapularis secreted salivary gland peptide</fullName>
    </submittedName>
</protein>
<reference evidence="2" key="1">
    <citation type="submission" date="2014-03" db="EMBL/GenBank/DDBJ databases">
        <title>The sialotranscriptome of Amblyomma triste, Amblyomma parvum and Amblyomma cajennense ticks, uncovered by 454-based RNA-seq.</title>
        <authorList>
            <person name="Garcia G.R."/>
            <person name="Gardinassi L.G."/>
            <person name="Ribeiro J.M."/>
            <person name="Anatriello E."/>
            <person name="Ferreira B.R."/>
            <person name="Moreira H.N."/>
            <person name="Mafra C."/>
            <person name="Olegario M.M."/>
            <person name="Szabo P.J."/>
            <person name="Miranda-Santos I.K."/>
            <person name="Maruyama S.R."/>
        </authorList>
    </citation>
    <scope>NUCLEOTIDE SEQUENCE</scope>
    <source>
        <strain evidence="2">Mato Grasso do Sul</strain>
        <tissue evidence="2">Salivary glands</tissue>
    </source>
</reference>
<dbReference type="PANTHER" id="PTHR28309:SF1">
    <property type="entry name" value="REQUIRED FOR EXCISION 1-B DOMAIN-CONTAINING PROTEIN"/>
    <property type="match status" value="1"/>
</dbReference>
<dbReference type="EMBL" id="GBBM01005713">
    <property type="protein sequence ID" value="JAC29705.1"/>
    <property type="molecule type" value="mRNA"/>
</dbReference>
<dbReference type="AlphaFoldDB" id="A0A023GAJ7"/>
<accession>A0A023GAJ7</accession>
<feature type="non-terminal residue" evidence="2">
    <location>
        <position position="1"/>
    </location>
</feature>